<protein>
    <submittedName>
        <fullName evidence="3">mRNA-capping enzyme</fullName>
    </submittedName>
</protein>
<dbReference type="AlphaFoldDB" id="A0AAW2YZL0"/>
<dbReference type="GO" id="GO:0004484">
    <property type="term" value="F:mRNA guanylyltransferase activity"/>
    <property type="evidence" value="ECO:0007669"/>
    <property type="project" value="TreeGrafter"/>
</dbReference>
<keyword evidence="4" id="KW-1185">Reference proteome</keyword>
<dbReference type="InterPro" id="IPR029021">
    <property type="entry name" value="Prot-tyrosine_phosphatase-like"/>
</dbReference>
<dbReference type="EMBL" id="JAOPGA020000826">
    <property type="protein sequence ID" value="KAL0482190.1"/>
    <property type="molecule type" value="Genomic_DNA"/>
</dbReference>
<feature type="region of interest" description="Disordered" evidence="1">
    <location>
        <begin position="1"/>
        <end position="30"/>
    </location>
</feature>
<dbReference type="SUPFAM" id="SSF52799">
    <property type="entry name" value="(Phosphotyrosine protein) phosphatases II"/>
    <property type="match status" value="1"/>
</dbReference>
<comment type="caution">
    <text evidence="3">The sequence shown here is derived from an EMBL/GenBank/DDBJ whole genome shotgun (WGS) entry which is preliminary data.</text>
</comment>
<feature type="domain" description="Tyrosine specific protein phosphatases" evidence="2">
    <location>
        <begin position="155"/>
        <end position="211"/>
    </location>
</feature>
<dbReference type="InterPro" id="IPR000387">
    <property type="entry name" value="Tyr_Pase_dom"/>
</dbReference>
<evidence type="ECO:0000313" key="3">
    <source>
        <dbReference type="EMBL" id="KAL0482190.1"/>
    </source>
</evidence>
<sequence>MKTNPDTQIDKHQTPQNETHIEPPSPNTSSRVASVLSKIYKWSELQRFGKPLADSHIIPHKTPIDNKYLLQHNQWAPFSALTFVDEQLKKGIVVGCIIDLTNHDMIYDVRSVMVPRDPERHFAECTVNCTCPKMPLKHVRIQCVSKEFPDNTIIKNFCETVDDFVQQFPNHYVGVHCSYGFNRTGFIVCSYLVESCHMHISDALKAFAQSRVPGIKHQNFVDELIKRYGHEGPNVQEDQHDISQKCKLSIDNNNTHP</sequence>
<dbReference type="InterPro" id="IPR000340">
    <property type="entry name" value="Dual-sp_phosphatase_cat-dom"/>
</dbReference>
<dbReference type="PROSITE" id="PS00383">
    <property type="entry name" value="TYR_PHOSPHATASE_1"/>
    <property type="match status" value="1"/>
</dbReference>
<organism evidence="3 4">
    <name type="scientific">Acrasis kona</name>
    <dbReference type="NCBI Taxonomy" id="1008807"/>
    <lineage>
        <taxon>Eukaryota</taxon>
        <taxon>Discoba</taxon>
        <taxon>Heterolobosea</taxon>
        <taxon>Tetramitia</taxon>
        <taxon>Eutetramitia</taxon>
        <taxon>Acrasidae</taxon>
        <taxon>Acrasis</taxon>
    </lineage>
</organism>
<dbReference type="GO" id="GO:0006370">
    <property type="term" value="P:7-methylguanosine mRNA capping"/>
    <property type="evidence" value="ECO:0007669"/>
    <property type="project" value="TreeGrafter"/>
</dbReference>
<name>A0AAW2YZL0_9EUKA</name>
<dbReference type="Gene3D" id="3.90.190.10">
    <property type="entry name" value="Protein tyrosine phosphatase superfamily"/>
    <property type="match status" value="1"/>
</dbReference>
<accession>A0AAW2YZL0</accession>
<proteinExistence type="predicted"/>
<dbReference type="PROSITE" id="PS50056">
    <property type="entry name" value="TYR_PHOSPHATASE_2"/>
    <property type="match status" value="1"/>
</dbReference>
<evidence type="ECO:0000313" key="4">
    <source>
        <dbReference type="Proteomes" id="UP001431209"/>
    </source>
</evidence>
<dbReference type="Pfam" id="PF00782">
    <property type="entry name" value="DSPc"/>
    <property type="match status" value="1"/>
</dbReference>
<gene>
    <name evidence="3" type="ORF">AKO1_013320</name>
</gene>
<dbReference type="PANTHER" id="PTHR10367">
    <property type="entry name" value="MRNA-CAPPING ENZYME"/>
    <property type="match status" value="1"/>
</dbReference>
<dbReference type="PANTHER" id="PTHR10367:SF17">
    <property type="entry name" value="MRNA-CAPPING ENZYME"/>
    <property type="match status" value="1"/>
</dbReference>
<dbReference type="Proteomes" id="UP001431209">
    <property type="component" value="Unassembled WGS sequence"/>
</dbReference>
<reference evidence="3 4" key="1">
    <citation type="submission" date="2024-03" db="EMBL/GenBank/DDBJ databases">
        <title>The Acrasis kona genome and developmental transcriptomes reveal deep origins of eukaryotic multicellular pathways.</title>
        <authorList>
            <person name="Sheikh S."/>
            <person name="Fu C.-J."/>
            <person name="Brown M.W."/>
            <person name="Baldauf S.L."/>
        </authorList>
    </citation>
    <scope>NUCLEOTIDE SEQUENCE [LARGE SCALE GENOMIC DNA]</scope>
    <source>
        <strain evidence="3 4">ATCC MYA-3509</strain>
    </source>
</reference>
<dbReference type="InterPro" id="IPR016130">
    <property type="entry name" value="Tyr_Pase_AS"/>
</dbReference>
<evidence type="ECO:0000256" key="1">
    <source>
        <dbReference type="SAM" id="MobiDB-lite"/>
    </source>
</evidence>
<dbReference type="InterPro" id="IPR051029">
    <property type="entry name" value="mRNA_Capping_Enz/RNA_Phosphat"/>
</dbReference>
<evidence type="ECO:0000259" key="2">
    <source>
        <dbReference type="PROSITE" id="PS50056"/>
    </source>
</evidence>